<dbReference type="EMBL" id="BBWV01000005">
    <property type="protein sequence ID" value="GAO45354.1"/>
    <property type="molecule type" value="Genomic_DNA"/>
</dbReference>
<organism evidence="1 2">
    <name type="scientific">Flavihumibacter petaseus NBRC 106054</name>
    <dbReference type="NCBI Taxonomy" id="1220578"/>
    <lineage>
        <taxon>Bacteria</taxon>
        <taxon>Pseudomonadati</taxon>
        <taxon>Bacteroidota</taxon>
        <taxon>Chitinophagia</taxon>
        <taxon>Chitinophagales</taxon>
        <taxon>Chitinophagaceae</taxon>
        <taxon>Flavihumibacter</taxon>
    </lineage>
</organism>
<proteinExistence type="predicted"/>
<dbReference type="AlphaFoldDB" id="A0A0E9N698"/>
<sequence>MKLFLTIIFHILFYGQVIAQCNWYGVEVYPEERNISCNPIIIIEGFASGIDVIFALENSDSLYLKNDTSQIKLKVKEVCIGQFMVAQIVLIPERTLTLGLEYTLIGGKLPYRERLHRWNSLEKKSEPIKYIAQNSPSTSLPEIASRPVKIENYISRTSCGVSEFVTFDYQFNDNSKCLFKANVKNLQTGRTASYYIWPDKTKLFIGHGACGGPFDFEKNGLYELQLVPIDAYGNLLTPTDPVKFRSPK</sequence>
<dbReference type="OrthoDB" id="878468at2"/>
<dbReference type="RefSeq" id="WP_046371373.1">
    <property type="nucleotide sequence ID" value="NZ_BBWV01000005.1"/>
</dbReference>
<dbReference type="STRING" id="1220578.FPE01S_05_00510"/>
<dbReference type="Proteomes" id="UP000033121">
    <property type="component" value="Unassembled WGS sequence"/>
</dbReference>
<evidence type="ECO:0000313" key="2">
    <source>
        <dbReference type="Proteomes" id="UP000033121"/>
    </source>
</evidence>
<evidence type="ECO:0000313" key="1">
    <source>
        <dbReference type="EMBL" id="GAO45354.1"/>
    </source>
</evidence>
<comment type="caution">
    <text evidence="1">The sequence shown here is derived from an EMBL/GenBank/DDBJ whole genome shotgun (WGS) entry which is preliminary data.</text>
</comment>
<gene>
    <name evidence="1" type="ORF">FPE01S_05_00510</name>
</gene>
<protein>
    <submittedName>
        <fullName evidence="1">Uncharacterized protein</fullName>
    </submittedName>
</protein>
<accession>A0A0E9N698</accession>
<name>A0A0E9N698_9BACT</name>
<reference evidence="1 2" key="1">
    <citation type="submission" date="2015-04" db="EMBL/GenBank/DDBJ databases">
        <title>Whole genome shotgun sequence of Flavihumibacter petaseus NBRC 106054.</title>
        <authorList>
            <person name="Miyazawa S."/>
            <person name="Hosoyama A."/>
            <person name="Hashimoto M."/>
            <person name="Noguchi M."/>
            <person name="Tsuchikane K."/>
            <person name="Ohji S."/>
            <person name="Yamazoe A."/>
            <person name="Ichikawa N."/>
            <person name="Kimura A."/>
            <person name="Fujita N."/>
        </authorList>
    </citation>
    <scope>NUCLEOTIDE SEQUENCE [LARGE SCALE GENOMIC DNA]</scope>
    <source>
        <strain evidence="1 2">NBRC 106054</strain>
    </source>
</reference>
<keyword evidence="2" id="KW-1185">Reference proteome</keyword>